<reference evidence="6 7" key="1">
    <citation type="submission" date="2018-03" db="EMBL/GenBank/DDBJ databases">
        <title>Whole genome sequencing of Histamine producing bacteria.</title>
        <authorList>
            <person name="Butler K."/>
        </authorList>
    </citation>
    <scope>NUCLEOTIDE SEQUENCE [LARGE SCALE GENOMIC DNA]</scope>
    <source>
        <strain evidence="6 7">Res.4.1</strain>
    </source>
</reference>
<name>A0A2T3KZN4_PHOLD</name>
<dbReference type="Pfam" id="PF00425">
    <property type="entry name" value="Chorismate_bind"/>
    <property type="match status" value="1"/>
</dbReference>
<dbReference type="EMBL" id="PYNS01000001">
    <property type="protein sequence ID" value="PSV13576.1"/>
    <property type="molecule type" value="Genomic_DNA"/>
</dbReference>
<dbReference type="Gene3D" id="3.60.120.10">
    <property type="entry name" value="Anthranilate synthase"/>
    <property type="match status" value="1"/>
</dbReference>
<dbReference type="AlphaFoldDB" id="A0A2T3KZN4"/>
<dbReference type="SUPFAM" id="SSF56322">
    <property type="entry name" value="ADC synthase"/>
    <property type="match status" value="1"/>
</dbReference>
<dbReference type="PANTHER" id="PTHR11236:SF50">
    <property type="entry name" value="AMINODEOXYCHORISMATE SYNTHASE COMPONENT 1"/>
    <property type="match status" value="1"/>
</dbReference>
<dbReference type="InterPro" id="IPR006805">
    <property type="entry name" value="Anth_synth_I_N"/>
</dbReference>
<evidence type="ECO:0000256" key="2">
    <source>
        <dbReference type="ARBA" id="ARBA00022679"/>
    </source>
</evidence>
<evidence type="ECO:0000256" key="1">
    <source>
        <dbReference type="ARBA" id="ARBA00013139"/>
    </source>
</evidence>
<dbReference type="NCBIfam" id="TIGR00553">
    <property type="entry name" value="pabB"/>
    <property type="match status" value="1"/>
</dbReference>
<feature type="domain" description="Anthranilate synthase component I N-terminal" evidence="5">
    <location>
        <begin position="36"/>
        <end position="173"/>
    </location>
</feature>
<evidence type="ECO:0000313" key="7">
    <source>
        <dbReference type="Proteomes" id="UP000240530"/>
    </source>
</evidence>
<evidence type="ECO:0000313" key="6">
    <source>
        <dbReference type="EMBL" id="PSV13576.1"/>
    </source>
</evidence>
<evidence type="ECO:0000259" key="5">
    <source>
        <dbReference type="Pfam" id="PF04715"/>
    </source>
</evidence>
<dbReference type="InterPro" id="IPR005801">
    <property type="entry name" value="ADC_synthase"/>
</dbReference>
<keyword evidence="2" id="KW-0808">Transferase</keyword>
<dbReference type="Proteomes" id="UP000240530">
    <property type="component" value="Unassembled WGS sequence"/>
</dbReference>
<evidence type="ECO:0000256" key="3">
    <source>
        <dbReference type="SAM" id="MobiDB-lite"/>
    </source>
</evidence>
<dbReference type="GO" id="GO:0009396">
    <property type="term" value="P:folic acid-containing compound biosynthetic process"/>
    <property type="evidence" value="ECO:0007669"/>
    <property type="project" value="InterPro"/>
</dbReference>
<dbReference type="EC" id="2.6.1.85" evidence="1"/>
<dbReference type="InterPro" id="IPR019999">
    <property type="entry name" value="Anth_synth_I-like"/>
</dbReference>
<accession>A0A2T3KZN4</accession>
<feature type="compositionally biased region" description="Basic and acidic residues" evidence="3">
    <location>
        <begin position="308"/>
        <end position="318"/>
    </location>
</feature>
<dbReference type="GO" id="GO:0000162">
    <property type="term" value="P:L-tryptophan biosynthetic process"/>
    <property type="evidence" value="ECO:0007669"/>
    <property type="project" value="TreeGrafter"/>
</dbReference>
<gene>
    <name evidence="6" type="primary">pabB</name>
    <name evidence="6" type="ORF">C0W93_01125</name>
</gene>
<feature type="domain" description="Chorismate-utilising enzyme C-terminal" evidence="4">
    <location>
        <begin position="219"/>
        <end position="472"/>
    </location>
</feature>
<comment type="caution">
    <text evidence="6">The sequence shown here is derived from an EMBL/GenBank/DDBJ whole genome shotgun (WGS) entry which is preliminary data.</text>
</comment>
<feature type="region of interest" description="Disordered" evidence="3">
    <location>
        <begin position="295"/>
        <end position="318"/>
    </location>
</feature>
<protein>
    <recommendedName>
        <fullName evidence="1">aminodeoxychorismate synthase</fullName>
        <ecNumber evidence="1">2.6.1.85</ecNumber>
    </recommendedName>
</protein>
<proteinExistence type="predicted"/>
<dbReference type="Pfam" id="PF04715">
    <property type="entry name" value="Anth_synt_I_N"/>
    <property type="match status" value="1"/>
</dbReference>
<organism evidence="6 7">
    <name type="scientific">Photobacterium leiognathi subsp. mandapamensis</name>
    <name type="common">Photobacterium mandapamensis</name>
    <dbReference type="NCBI Taxonomy" id="48408"/>
    <lineage>
        <taxon>Bacteria</taxon>
        <taxon>Pseudomonadati</taxon>
        <taxon>Pseudomonadota</taxon>
        <taxon>Gammaproteobacteria</taxon>
        <taxon>Vibrionales</taxon>
        <taxon>Vibrionaceae</taxon>
        <taxon>Photobacterium</taxon>
    </lineage>
</organism>
<dbReference type="PRINTS" id="PR00095">
    <property type="entry name" value="ANTSNTHASEI"/>
</dbReference>
<dbReference type="InterPro" id="IPR015890">
    <property type="entry name" value="Chorismate_C"/>
</dbReference>
<dbReference type="PANTHER" id="PTHR11236">
    <property type="entry name" value="AMINOBENZOATE/ANTHRANILATE SYNTHASE"/>
    <property type="match status" value="1"/>
</dbReference>
<dbReference type="InterPro" id="IPR005802">
    <property type="entry name" value="ADC_synth_comp_1"/>
</dbReference>
<evidence type="ECO:0000259" key="4">
    <source>
        <dbReference type="Pfam" id="PF00425"/>
    </source>
</evidence>
<dbReference type="GO" id="GO:0046820">
    <property type="term" value="F:4-amino-4-deoxychorismate synthase activity"/>
    <property type="evidence" value="ECO:0007669"/>
    <property type="project" value="UniProtKB-EC"/>
</dbReference>
<sequence length="480" mass="52888">MIALRANQTLVTKKKMICKSHPELSITSLVYSKDAALTWFAPLSGLPWAMILRSAAENHPDNRFDIVVADPLATIESESGTSTITYANGEVKTNTADPFAEVQSLQQQLLPALSPIDDLPFIGGALGYLSYDLGRQVEQIATLAEHDIPLPDLALGIYDWALIVDHKKQTVTLVEPKNGQRKAWLEQHQTAFTHAQMSTEPTTAHSFSLTSSWASNMTRDSYRNKFNNIQEYLLSGDCYQINLAQRFTANYEGDEWQAYLALEAENGAPFSGFIRLHHGAILSVSPERFLQLRNGQIETKPIKGTRPRSKDEEQDKENALALQQANKDRAENLMIVDLLRNDIGRVAAPGTVRVPHLFAIESFPAVHHLVSTVTGELGAEHSATDLLKACFPGGSITGAPKVRAMEIIEELEPHRRSIYCGSIGYISRCGAMDTSITIRTLVANEQKIHAWAGGGIVADSDADSEYQETLDKLSKILPVL</sequence>